<dbReference type="Proteomes" id="UP000887574">
    <property type="component" value="Unplaced"/>
</dbReference>
<organism evidence="1 2">
    <name type="scientific">Ditylenchus dipsaci</name>
    <dbReference type="NCBI Taxonomy" id="166011"/>
    <lineage>
        <taxon>Eukaryota</taxon>
        <taxon>Metazoa</taxon>
        <taxon>Ecdysozoa</taxon>
        <taxon>Nematoda</taxon>
        <taxon>Chromadorea</taxon>
        <taxon>Rhabditida</taxon>
        <taxon>Tylenchina</taxon>
        <taxon>Tylenchomorpha</taxon>
        <taxon>Sphaerularioidea</taxon>
        <taxon>Anguinidae</taxon>
        <taxon>Anguininae</taxon>
        <taxon>Ditylenchus</taxon>
    </lineage>
</organism>
<protein>
    <submittedName>
        <fullName evidence="2">Uncharacterized protein</fullName>
    </submittedName>
</protein>
<dbReference type="AlphaFoldDB" id="A0A915D7G8"/>
<sequence>MNFAGFFAESPSLSSSNKDNLSIWDGGHKSVTYGTDLEKYESEVKLAMVDIPDDVPFLEKLNIGQWIQFTAEMRKGDYFVVGLLWSKRRTLHCHFHMGLLRCGAKSKFRSMVKCAQS</sequence>
<reference evidence="2" key="1">
    <citation type="submission" date="2022-11" db="UniProtKB">
        <authorList>
            <consortium name="WormBaseParasite"/>
        </authorList>
    </citation>
    <scope>IDENTIFICATION</scope>
</reference>
<accession>A0A915D7G8</accession>
<name>A0A915D7G8_9BILA</name>
<evidence type="ECO:0000313" key="2">
    <source>
        <dbReference type="WBParaSite" id="jg16286"/>
    </source>
</evidence>
<keyword evidence="1" id="KW-1185">Reference proteome</keyword>
<dbReference type="WBParaSite" id="jg16286">
    <property type="protein sequence ID" value="jg16286"/>
    <property type="gene ID" value="jg16286"/>
</dbReference>
<proteinExistence type="predicted"/>
<evidence type="ECO:0000313" key="1">
    <source>
        <dbReference type="Proteomes" id="UP000887574"/>
    </source>
</evidence>